<name>A0A1H5SU58_9BACT</name>
<feature type="chain" id="PRO_5009284342" evidence="5">
    <location>
        <begin position="24"/>
        <end position="813"/>
    </location>
</feature>
<keyword evidence="2" id="KW-0378">Hydrolase</keyword>
<feature type="region of interest" description="Disordered" evidence="4">
    <location>
        <begin position="672"/>
        <end position="704"/>
    </location>
</feature>
<feature type="domain" description="Peptidase S9 prolyl oligopeptidase catalytic" evidence="6">
    <location>
        <begin position="546"/>
        <end position="666"/>
    </location>
</feature>
<dbReference type="Pfam" id="PF07676">
    <property type="entry name" value="PD40"/>
    <property type="match status" value="2"/>
</dbReference>
<keyword evidence="7" id="KW-0645">Protease</keyword>
<dbReference type="InterPro" id="IPR001375">
    <property type="entry name" value="Peptidase_S9_cat"/>
</dbReference>
<dbReference type="EMBL" id="FNVA01000001">
    <property type="protein sequence ID" value="SEF54123.1"/>
    <property type="molecule type" value="Genomic_DNA"/>
</dbReference>
<evidence type="ECO:0000259" key="6">
    <source>
        <dbReference type="Pfam" id="PF00326"/>
    </source>
</evidence>
<sequence>MKIAAHFLLSSLLFVAGVPSAFAQQKRPMTFADLMAMKRVSDPQISPSGKWVLFSVTEVSLEKNSKVNHLWVVPLGGVREQGLGIREQSQGARAQGSGSREQGQGGGERQVTSGVGESNGRFSPDGKWVMYSSAEGEGQLWLAKWNEATGTLSDDQMLPSIPAGADGAIWAPDSNHFLFTAPVYPECESKAADVAKRVHEEALCNLEHAQAEKKSPVKAQIFESLLYRHWDHYEGKTRSHIFWGTLPRVRDADSSASLRNDKVEPKDLTPASVVGDHEAPTYSVGGPLGYAISPDGKEVAYEVNLDKVPAESTNNDIFVLNPEGDVHAAKKVSTSPGSDDGPQYSPDGKWLAWRSQARNGYESDKFDLVVMDRGTGIIRNLTKPWTDWVDEFVWVPRSDGLLFTFPSSGDESIASVPVDANDHNTGHGLLMHEGELGSIVVTSNVMVGTQMTAERATELFEYDSAHLNPVTTAMNEWGGEWTLTHTNDDLFRQLDLPKMESFWFPGANGTKVEGFLIRPPNFDPAKKYPLKFLIHGGPQGAWGDAWSYRWNPELFAADGYVVVMINPRGSTGYGQKFLEEVSGDWGGRPYIDLMKGLDYAEAKYPFIDKSRECALGASYGGFMANWVLTHTDRFKCIVTHDGMYNPQAAFGDTDELWFNEWEFRPLAKANGKGLGVREQGSETQGSGSRAQGSEGKSKGDGGDAVVEQAKPARPWDFYDRPASEDPFRKWSPMLNIRNAKTPTLVVHGQRDYRLDVSEGLQLFTALQLQGVPSKMLYFPDEGHWVLKPQNSELWYKTVNAWCDKWTGKGSASR</sequence>
<feature type="domain" description="Peptidase S9 prolyl oligopeptidase catalytic" evidence="6">
    <location>
        <begin position="717"/>
        <end position="808"/>
    </location>
</feature>
<dbReference type="AlphaFoldDB" id="A0A1H5SU58"/>
<feature type="compositionally biased region" description="Polar residues" evidence="4">
    <location>
        <begin position="681"/>
        <end position="691"/>
    </location>
</feature>
<evidence type="ECO:0000256" key="4">
    <source>
        <dbReference type="SAM" id="MobiDB-lite"/>
    </source>
</evidence>
<gene>
    <name evidence="7" type="ORF">SAMN05421819_0358</name>
</gene>
<dbReference type="InterPro" id="IPR029058">
    <property type="entry name" value="AB_hydrolase_fold"/>
</dbReference>
<accession>A0A1H5SU58</accession>
<dbReference type="GO" id="GO:0004177">
    <property type="term" value="F:aminopeptidase activity"/>
    <property type="evidence" value="ECO:0007669"/>
    <property type="project" value="UniProtKB-KW"/>
</dbReference>
<keyword evidence="1 5" id="KW-0732">Signal</keyword>
<dbReference type="GO" id="GO:0004252">
    <property type="term" value="F:serine-type endopeptidase activity"/>
    <property type="evidence" value="ECO:0007669"/>
    <property type="project" value="TreeGrafter"/>
</dbReference>
<dbReference type="Proteomes" id="UP000236728">
    <property type="component" value="Unassembled WGS sequence"/>
</dbReference>
<evidence type="ECO:0000256" key="5">
    <source>
        <dbReference type="SAM" id="SignalP"/>
    </source>
</evidence>
<evidence type="ECO:0000256" key="2">
    <source>
        <dbReference type="ARBA" id="ARBA00022801"/>
    </source>
</evidence>
<dbReference type="GO" id="GO:0006508">
    <property type="term" value="P:proteolysis"/>
    <property type="evidence" value="ECO:0007669"/>
    <property type="project" value="InterPro"/>
</dbReference>
<evidence type="ECO:0000256" key="1">
    <source>
        <dbReference type="ARBA" id="ARBA00022729"/>
    </source>
</evidence>
<keyword evidence="8" id="KW-1185">Reference proteome</keyword>
<evidence type="ECO:0000313" key="8">
    <source>
        <dbReference type="Proteomes" id="UP000236728"/>
    </source>
</evidence>
<organism evidence="7 8">
    <name type="scientific">Bryocella elongata</name>
    <dbReference type="NCBI Taxonomy" id="863522"/>
    <lineage>
        <taxon>Bacteria</taxon>
        <taxon>Pseudomonadati</taxon>
        <taxon>Acidobacteriota</taxon>
        <taxon>Terriglobia</taxon>
        <taxon>Terriglobales</taxon>
        <taxon>Acidobacteriaceae</taxon>
        <taxon>Bryocella</taxon>
    </lineage>
</organism>
<protein>
    <submittedName>
        <fullName evidence="7">Dipeptidyl aminopeptidase/acylaminoacyl peptidase</fullName>
    </submittedName>
</protein>
<dbReference type="InterPro" id="IPR011042">
    <property type="entry name" value="6-blade_b-propeller_TolB-like"/>
</dbReference>
<dbReference type="SUPFAM" id="SSF82171">
    <property type="entry name" value="DPP6 N-terminal domain-like"/>
    <property type="match status" value="1"/>
</dbReference>
<proteinExistence type="predicted"/>
<feature type="region of interest" description="Disordered" evidence="4">
    <location>
        <begin position="86"/>
        <end position="121"/>
    </location>
</feature>
<dbReference type="Gene3D" id="2.120.10.30">
    <property type="entry name" value="TolB, C-terminal domain"/>
    <property type="match status" value="2"/>
</dbReference>
<evidence type="ECO:0000313" key="7">
    <source>
        <dbReference type="EMBL" id="SEF54123.1"/>
    </source>
</evidence>
<dbReference type="PANTHER" id="PTHR42776:SF13">
    <property type="entry name" value="DIPEPTIDYL-PEPTIDASE 5"/>
    <property type="match status" value="1"/>
</dbReference>
<reference evidence="7 8" key="1">
    <citation type="submission" date="2016-10" db="EMBL/GenBank/DDBJ databases">
        <authorList>
            <person name="de Groot N.N."/>
        </authorList>
    </citation>
    <scope>NUCLEOTIDE SEQUENCE [LARGE SCALE GENOMIC DNA]</scope>
    <source>
        <strain evidence="7 8">DSM 22489</strain>
    </source>
</reference>
<evidence type="ECO:0000256" key="3">
    <source>
        <dbReference type="ARBA" id="ARBA00022825"/>
    </source>
</evidence>
<keyword evidence="3" id="KW-0720">Serine protease</keyword>
<dbReference type="SUPFAM" id="SSF53474">
    <property type="entry name" value="alpha/beta-Hydrolases"/>
    <property type="match status" value="1"/>
</dbReference>
<dbReference type="Pfam" id="PF00326">
    <property type="entry name" value="Peptidase_S9"/>
    <property type="match status" value="2"/>
</dbReference>
<dbReference type="PANTHER" id="PTHR42776">
    <property type="entry name" value="SERINE PEPTIDASE S9 FAMILY MEMBER"/>
    <property type="match status" value="1"/>
</dbReference>
<dbReference type="InterPro" id="IPR011659">
    <property type="entry name" value="WD40"/>
</dbReference>
<keyword evidence="7" id="KW-0031">Aminopeptidase</keyword>
<feature type="signal peptide" evidence="5">
    <location>
        <begin position="1"/>
        <end position="23"/>
    </location>
</feature>
<dbReference type="Gene3D" id="3.40.50.1820">
    <property type="entry name" value="alpha/beta hydrolase"/>
    <property type="match status" value="1"/>
</dbReference>